<proteinExistence type="predicted"/>
<dbReference type="CDD" id="cd05288">
    <property type="entry name" value="PGDH"/>
    <property type="match status" value="1"/>
</dbReference>
<dbReference type="Pfam" id="PF16884">
    <property type="entry name" value="ADH_N_2"/>
    <property type="match status" value="1"/>
</dbReference>
<dbReference type="Gene3D" id="3.90.180.10">
    <property type="entry name" value="Medium-chain alcohol dehydrogenases, catalytic domain"/>
    <property type="match status" value="1"/>
</dbReference>
<feature type="domain" description="Enoyl reductase (ER)" evidence="2">
    <location>
        <begin position="21"/>
        <end position="332"/>
    </location>
</feature>
<dbReference type="InterPro" id="IPR036291">
    <property type="entry name" value="NAD(P)-bd_dom_sf"/>
</dbReference>
<dbReference type="InterPro" id="IPR013149">
    <property type="entry name" value="ADH-like_C"/>
</dbReference>
<gene>
    <name evidence="3" type="ORF">SAMN05192570_0960</name>
</gene>
<dbReference type="EMBL" id="FOZV01000001">
    <property type="protein sequence ID" value="SFS36900.1"/>
    <property type="molecule type" value="Genomic_DNA"/>
</dbReference>
<dbReference type="RefSeq" id="WP_092307252.1">
    <property type="nucleotide sequence ID" value="NZ_FOZV01000001.1"/>
</dbReference>
<dbReference type="OrthoDB" id="9805663at2"/>
<dbReference type="Pfam" id="PF00107">
    <property type="entry name" value="ADH_zinc_N"/>
    <property type="match status" value="1"/>
</dbReference>
<dbReference type="InterPro" id="IPR041694">
    <property type="entry name" value="ADH_N_2"/>
</dbReference>
<dbReference type="InterPro" id="IPR045010">
    <property type="entry name" value="MDR_fam"/>
</dbReference>
<dbReference type="PANTHER" id="PTHR43205">
    <property type="entry name" value="PROSTAGLANDIN REDUCTASE"/>
    <property type="match status" value="1"/>
</dbReference>
<dbReference type="Proteomes" id="UP000198788">
    <property type="component" value="Unassembled WGS sequence"/>
</dbReference>
<accession>A0A1I6P9U0</accession>
<dbReference type="PANTHER" id="PTHR43205:SF7">
    <property type="entry name" value="PROSTAGLANDIN REDUCTASE 1"/>
    <property type="match status" value="1"/>
</dbReference>
<sequence length="340" mass="36544">MARTNRQWVLRQRPMGLIKPGDLELVEATLPDLNDGEVLIRTVYLSLDPTNRTWMNDTEGYLPPVPLGGVMRGLTLGVVEESRSGRFAVGEVVTTAAGGWSDYAVVSDREASRVHRAPGLPLTANMSVLGMTGMTAWFGVTDVLKPRAGETLVISAAAGAVGSIAGQVARAHGARVIGIAGGPDKCRWLTEELGFDAAIDYKNEDVGDALDRLAPDGVEMNFENVGGDIMIAVFNRLKVHGRMAVCGLISAYNATRMPPSPNFGRIITHRLNLQGFLVMDYAPRAKEMVTGMAPMVVDGRIKWKVHVADGLEGALDSLNRLFTGDHDGKLLVRVSEEPAA</sequence>
<dbReference type="SUPFAM" id="SSF51735">
    <property type="entry name" value="NAD(P)-binding Rossmann-fold domains"/>
    <property type="match status" value="1"/>
</dbReference>
<dbReference type="Gene3D" id="3.40.50.720">
    <property type="entry name" value="NAD(P)-binding Rossmann-like Domain"/>
    <property type="match status" value="1"/>
</dbReference>
<evidence type="ECO:0000259" key="2">
    <source>
        <dbReference type="SMART" id="SM00829"/>
    </source>
</evidence>
<dbReference type="GO" id="GO:0016628">
    <property type="term" value="F:oxidoreductase activity, acting on the CH-CH group of donors, NAD or NADP as acceptor"/>
    <property type="evidence" value="ECO:0007669"/>
    <property type="project" value="InterPro"/>
</dbReference>
<dbReference type="FunFam" id="3.40.50.720:FF:000121">
    <property type="entry name" value="Prostaglandin reductase 2"/>
    <property type="match status" value="1"/>
</dbReference>
<dbReference type="AlphaFoldDB" id="A0A1I6P9U0"/>
<evidence type="ECO:0000256" key="1">
    <source>
        <dbReference type="ARBA" id="ARBA00023002"/>
    </source>
</evidence>
<dbReference type="InterPro" id="IPR020843">
    <property type="entry name" value="ER"/>
</dbReference>
<reference evidence="4" key="1">
    <citation type="submission" date="2016-10" db="EMBL/GenBank/DDBJ databases">
        <authorList>
            <person name="Varghese N."/>
            <person name="Submissions S."/>
        </authorList>
    </citation>
    <scope>NUCLEOTIDE SEQUENCE [LARGE SCALE GENOMIC DNA]</scope>
    <source>
        <strain evidence="4">CGMCC 1.10683</strain>
    </source>
</reference>
<organism evidence="3 4">
    <name type="scientific">Brevundimonas viscosa</name>
    <dbReference type="NCBI Taxonomy" id="871741"/>
    <lineage>
        <taxon>Bacteria</taxon>
        <taxon>Pseudomonadati</taxon>
        <taxon>Pseudomonadota</taxon>
        <taxon>Alphaproteobacteria</taxon>
        <taxon>Caulobacterales</taxon>
        <taxon>Caulobacteraceae</taxon>
        <taxon>Brevundimonas</taxon>
    </lineage>
</organism>
<dbReference type="InterPro" id="IPR011032">
    <property type="entry name" value="GroES-like_sf"/>
</dbReference>
<dbReference type="STRING" id="871741.SAMN05192570_0960"/>
<dbReference type="SMART" id="SM00829">
    <property type="entry name" value="PKS_ER"/>
    <property type="match status" value="1"/>
</dbReference>
<evidence type="ECO:0000313" key="4">
    <source>
        <dbReference type="Proteomes" id="UP000198788"/>
    </source>
</evidence>
<keyword evidence="1" id="KW-0560">Oxidoreductase</keyword>
<name>A0A1I6P9U0_9CAUL</name>
<evidence type="ECO:0000313" key="3">
    <source>
        <dbReference type="EMBL" id="SFS36900.1"/>
    </source>
</evidence>
<keyword evidence="4" id="KW-1185">Reference proteome</keyword>
<protein>
    <recommendedName>
        <fullName evidence="2">Enoyl reductase (ER) domain-containing protein</fullName>
    </recommendedName>
</protein>
<dbReference type="SUPFAM" id="SSF50129">
    <property type="entry name" value="GroES-like"/>
    <property type="match status" value="1"/>
</dbReference>